<organism evidence="1 2">
    <name type="scientific">Stemphylium lycopersici</name>
    <name type="common">Tomato gray leaf spot disease fungus</name>
    <name type="synonym">Thyrospora lycopersici</name>
    <dbReference type="NCBI Taxonomy" id="183478"/>
    <lineage>
        <taxon>Eukaryota</taxon>
        <taxon>Fungi</taxon>
        <taxon>Dikarya</taxon>
        <taxon>Ascomycota</taxon>
        <taxon>Pezizomycotina</taxon>
        <taxon>Dothideomycetes</taxon>
        <taxon>Pleosporomycetidae</taxon>
        <taxon>Pleosporales</taxon>
        <taxon>Pleosporineae</taxon>
        <taxon>Pleosporaceae</taxon>
        <taxon>Stemphylium</taxon>
    </lineage>
</organism>
<keyword evidence="2" id="KW-1185">Reference proteome</keyword>
<comment type="caution">
    <text evidence="1">The sequence shown here is derived from an EMBL/GenBank/DDBJ whole genome shotgun (WGS) entry which is preliminary data.</text>
</comment>
<evidence type="ECO:0000313" key="2">
    <source>
        <dbReference type="Proteomes" id="UP000249619"/>
    </source>
</evidence>
<dbReference type="AlphaFoldDB" id="A0A364N4D3"/>
<name>A0A364N4D3_STELY</name>
<dbReference type="Proteomes" id="UP000249619">
    <property type="component" value="Unassembled WGS sequence"/>
</dbReference>
<proteinExistence type="predicted"/>
<sequence length="369" mass="40129">MLEKNERIRGIALSEDLLAVITHMRLLVYDEYRRNNGDTPVLVQEQRVDANESWTPRSVSITQNNAPSIDGVATASVAVGGEGQSGVKIFKYRYTQGWNAETQRITLACPNNTGAIKIVGFSPHRVDTLYGPMAFALSTGNHLYCWTVGRNSSPGLTIRLEPSWHVDCNSSNNERAFRDEISTATLVVSPTGRPHILCTVDHKPGSHLPPTFIVPVDTFEHNPQIIRQSIRPIPDSAIGPSVLAGTASRNGRFLIVVEKGRNGDKMKLLTLRGAPMGGLTCLATGVLSWAVRLRATNSDAATISISIEEHNAALEIIAIDGQGHVAFSRISVPEMLQGRPRDVAPPRFAAPFELPVSDHLADRIDIVPG</sequence>
<evidence type="ECO:0000313" key="1">
    <source>
        <dbReference type="EMBL" id="RAR11738.1"/>
    </source>
</evidence>
<accession>A0A364N4D3</accession>
<dbReference type="EMBL" id="QGDH01000055">
    <property type="protein sequence ID" value="RAR11738.1"/>
    <property type="molecule type" value="Genomic_DNA"/>
</dbReference>
<gene>
    <name evidence="1" type="ORF">DDE83_004464</name>
</gene>
<reference evidence="2" key="1">
    <citation type="submission" date="2018-05" db="EMBL/GenBank/DDBJ databases">
        <title>Draft genome sequence of Stemphylium lycopersici strain CIDEFI 213.</title>
        <authorList>
            <person name="Medina R."/>
            <person name="Franco M.E.E."/>
            <person name="Lucentini C.G."/>
            <person name="Saparrat M.C.N."/>
            <person name="Balatti P.A."/>
        </authorList>
    </citation>
    <scope>NUCLEOTIDE SEQUENCE [LARGE SCALE GENOMIC DNA]</scope>
    <source>
        <strain evidence="2">CIDEFI 213</strain>
    </source>
</reference>
<protein>
    <submittedName>
        <fullName evidence="1">Uncharacterized protein</fullName>
    </submittedName>
</protein>